<accession>A0A9P5THF0</accession>
<sequence>MFKSTFKSLAIVALGAMLTGAQSLPANCSRTYTVQSGDFCDKISASQNVSTYQLATVNSGIIDPLCDNLFVGEESREWTATPSSRQDGDGCPAIASQAGISLGDLLLTTRTSTRLAPISTLAKFFVSLLSLIPLSLPKFDQLSAGVWIQQACSSLAFHQIQV</sequence>
<gene>
    <name evidence="3" type="ORF">CPB84DRAFT_1852478</name>
</gene>
<evidence type="ECO:0000313" key="3">
    <source>
        <dbReference type="EMBL" id="KAF8878010.1"/>
    </source>
</evidence>
<dbReference type="PROSITE" id="PS51782">
    <property type="entry name" value="LYSM"/>
    <property type="match status" value="1"/>
</dbReference>
<feature type="signal peptide" evidence="1">
    <location>
        <begin position="1"/>
        <end position="23"/>
    </location>
</feature>
<feature type="domain" description="LysM" evidence="2">
    <location>
        <begin position="30"/>
        <end position="77"/>
    </location>
</feature>
<keyword evidence="4" id="KW-1185">Reference proteome</keyword>
<protein>
    <recommendedName>
        <fullName evidence="2">LysM domain-containing protein</fullName>
    </recommendedName>
</protein>
<dbReference type="SUPFAM" id="SSF54106">
    <property type="entry name" value="LysM domain"/>
    <property type="match status" value="1"/>
</dbReference>
<dbReference type="InterPro" id="IPR036779">
    <property type="entry name" value="LysM_dom_sf"/>
</dbReference>
<dbReference type="EMBL" id="JADNYJ010000163">
    <property type="protein sequence ID" value="KAF8878010.1"/>
    <property type="molecule type" value="Genomic_DNA"/>
</dbReference>
<dbReference type="AlphaFoldDB" id="A0A9P5THF0"/>
<dbReference type="Pfam" id="PF01476">
    <property type="entry name" value="LysM"/>
    <property type="match status" value="1"/>
</dbReference>
<dbReference type="InterPro" id="IPR018392">
    <property type="entry name" value="LysM"/>
</dbReference>
<organism evidence="3 4">
    <name type="scientific">Gymnopilus junonius</name>
    <name type="common">Spectacular rustgill mushroom</name>
    <name type="synonym">Gymnopilus spectabilis subsp. junonius</name>
    <dbReference type="NCBI Taxonomy" id="109634"/>
    <lineage>
        <taxon>Eukaryota</taxon>
        <taxon>Fungi</taxon>
        <taxon>Dikarya</taxon>
        <taxon>Basidiomycota</taxon>
        <taxon>Agaricomycotina</taxon>
        <taxon>Agaricomycetes</taxon>
        <taxon>Agaricomycetidae</taxon>
        <taxon>Agaricales</taxon>
        <taxon>Agaricineae</taxon>
        <taxon>Hymenogastraceae</taxon>
        <taxon>Gymnopilus</taxon>
    </lineage>
</organism>
<evidence type="ECO:0000259" key="2">
    <source>
        <dbReference type="PROSITE" id="PS51782"/>
    </source>
</evidence>
<feature type="chain" id="PRO_5040476327" description="LysM domain-containing protein" evidence="1">
    <location>
        <begin position="24"/>
        <end position="162"/>
    </location>
</feature>
<name>A0A9P5THF0_GYMJU</name>
<evidence type="ECO:0000256" key="1">
    <source>
        <dbReference type="SAM" id="SignalP"/>
    </source>
</evidence>
<dbReference type="CDD" id="cd00118">
    <property type="entry name" value="LysM"/>
    <property type="match status" value="1"/>
</dbReference>
<dbReference type="OrthoDB" id="5985073at2759"/>
<comment type="caution">
    <text evidence="3">The sequence shown here is derived from an EMBL/GenBank/DDBJ whole genome shotgun (WGS) entry which is preliminary data.</text>
</comment>
<proteinExistence type="predicted"/>
<evidence type="ECO:0000313" key="4">
    <source>
        <dbReference type="Proteomes" id="UP000724874"/>
    </source>
</evidence>
<dbReference type="Gene3D" id="3.10.350.10">
    <property type="entry name" value="LysM domain"/>
    <property type="match status" value="1"/>
</dbReference>
<keyword evidence="1" id="KW-0732">Signal</keyword>
<dbReference type="Proteomes" id="UP000724874">
    <property type="component" value="Unassembled WGS sequence"/>
</dbReference>
<reference evidence="3" key="1">
    <citation type="submission" date="2020-11" db="EMBL/GenBank/DDBJ databases">
        <authorList>
            <consortium name="DOE Joint Genome Institute"/>
            <person name="Ahrendt S."/>
            <person name="Riley R."/>
            <person name="Andreopoulos W."/>
            <person name="LaButti K."/>
            <person name="Pangilinan J."/>
            <person name="Ruiz-duenas F.J."/>
            <person name="Barrasa J.M."/>
            <person name="Sanchez-Garcia M."/>
            <person name="Camarero S."/>
            <person name="Miyauchi S."/>
            <person name="Serrano A."/>
            <person name="Linde D."/>
            <person name="Babiker R."/>
            <person name="Drula E."/>
            <person name="Ayuso-Fernandez I."/>
            <person name="Pacheco R."/>
            <person name="Padilla G."/>
            <person name="Ferreira P."/>
            <person name="Barriuso J."/>
            <person name="Kellner H."/>
            <person name="Castanera R."/>
            <person name="Alfaro M."/>
            <person name="Ramirez L."/>
            <person name="Pisabarro A.G."/>
            <person name="Kuo A."/>
            <person name="Tritt A."/>
            <person name="Lipzen A."/>
            <person name="He G."/>
            <person name="Yan M."/>
            <person name="Ng V."/>
            <person name="Cullen D."/>
            <person name="Martin F."/>
            <person name="Rosso M.-N."/>
            <person name="Henrissat B."/>
            <person name="Hibbett D."/>
            <person name="Martinez A.T."/>
            <person name="Grigoriev I.V."/>
        </authorList>
    </citation>
    <scope>NUCLEOTIDE SEQUENCE</scope>
    <source>
        <strain evidence="3">AH 44721</strain>
    </source>
</reference>